<evidence type="ECO:0000256" key="1">
    <source>
        <dbReference type="ARBA" id="ARBA00004123"/>
    </source>
</evidence>
<keyword evidence="8" id="KW-1185">Reference proteome</keyword>
<evidence type="ECO:0000256" key="4">
    <source>
        <dbReference type="ARBA" id="ARBA00023242"/>
    </source>
</evidence>
<feature type="chain" id="PRO_5045703894" evidence="6">
    <location>
        <begin position="21"/>
        <end position="190"/>
    </location>
</feature>
<dbReference type="SMART" id="SM00549">
    <property type="entry name" value="TAFH"/>
    <property type="match status" value="1"/>
</dbReference>
<evidence type="ECO:0000313" key="8">
    <source>
        <dbReference type="Proteomes" id="UP000694941"/>
    </source>
</evidence>
<feature type="region of interest" description="Disordered" evidence="5">
    <location>
        <begin position="165"/>
        <end position="190"/>
    </location>
</feature>
<dbReference type="PROSITE" id="PS51119">
    <property type="entry name" value="TAFH"/>
    <property type="match status" value="1"/>
</dbReference>
<dbReference type="InterPro" id="IPR003894">
    <property type="entry name" value="TAFH_NHR1"/>
</dbReference>
<dbReference type="PANTHER" id="PTHR10379">
    <property type="entry name" value="MTG8 ETO EIGHT TWENTY ONE PROTEIN"/>
    <property type="match status" value="1"/>
</dbReference>
<keyword evidence="3" id="KW-0804">Transcription</keyword>
<evidence type="ECO:0000256" key="2">
    <source>
        <dbReference type="ARBA" id="ARBA00023015"/>
    </source>
</evidence>
<dbReference type="Gene3D" id="1.20.120.1110">
    <property type="entry name" value="TAFH/NHR1 domain"/>
    <property type="match status" value="1"/>
</dbReference>
<accession>A0ABM1T7H8</accession>
<name>A0ABM1T7H8_LIMPO</name>
<keyword evidence="4" id="KW-0539">Nucleus</keyword>
<dbReference type="InterPro" id="IPR037249">
    <property type="entry name" value="TAFH/NHR1_dom_sf"/>
</dbReference>
<dbReference type="GeneID" id="106467261"/>
<keyword evidence="2" id="KW-0805">Transcription regulation</keyword>
<gene>
    <name evidence="9" type="primary">LOC106467261</name>
</gene>
<evidence type="ECO:0000259" key="7">
    <source>
        <dbReference type="PROSITE" id="PS51119"/>
    </source>
</evidence>
<dbReference type="Proteomes" id="UP000694941">
    <property type="component" value="Unplaced"/>
</dbReference>
<evidence type="ECO:0000256" key="5">
    <source>
        <dbReference type="SAM" id="MobiDB-lite"/>
    </source>
</evidence>
<evidence type="ECO:0000313" key="9">
    <source>
        <dbReference type="RefSeq" id="XP_022251834.1"/>
    </source>
</evidence>
<protein>
    <submittedName>
        <fullName evidence="9">Protein CBFA2T3-like</fullName>
    </submittedName>
</protein>
<feature type="domain" description="TAFH" evidence="7">
    <location>
        <begin position="56"/>
        <end position="151"/>
    </location>
</feature>
<dbReference type="Pfam" id="PF07531">
    <property type="entry name" value="TAFH"/>
    <property type="match status" value="1"/>
</dbReference>
<dbReference type="SUPFAM" id="SSF158553">
    <property type="entry name" value="TAFH domain-like"/>
    <property type="match status" value="1"/>
</dbReference>
<proteinExistence type="predicted"/>
<sequence>MEKVVIFFFLFFEALSGTYSLRTTNAGAPSSPTSLPLSTTVACGVSLSEVPLACNIRQLSKLKRFLTTLEQFGSDISPEVCENVHNLILGLVDSSLSVEEFHRKVQAVTGYPLRPFVVPFLKSHLPMLQTEVLHFARLTKQTPQQYLKQYEQAVLDSVAHPSGEPFEIFQPESKENRKRRTPSHRLEMLH</sequence>
<dbReference type="PANTHER" id="PTHR10379:SF14">
    <property type="entry name" value="NERVY, ISOFORM D"/>
    <property type="match status" value="1"/>
</dbReference>
<keyword evidence="6" id="KW-0732">Signal</keyword>
<comment type="subcellular location">
    <subcellularLocation>
        <location evidence="1">Nucleus</location>
    </subcellularLocation>
</comment>
<feature type="signal peptide" evidence="6">
    <location>
        <begin position="1"/>
        <end position="20"/>
    </location>
</feature>
<dbReference type="InterPro" id="IPR013289">
    <property type="entry name" value="CBFA2T1/2/3"/>
</dbReference>
<dbReference type="PRINTS" id="PR01875">
    <property type="entry name" value="ETOFAMILY"/>
</dbReference>
<dbReference type="RefSeq" id="XP_022251834.1">
    <property type="nucleotide sequence ID" value="XM_022396126.1"/>
</dbReference>
<organism evidence="8 9">
    <name type="scientific">Limulus polyphemus</name>
    <name type="common">Atlantic horseshoe crab</name>
    <dbReference type="NCBI Taxonomy" id="6850"/>
    <lineage>
        <taxon>Eukaryota</taxon>
        <taxon>Metazoa</taxon>
        <taxon>Ecdysozoa</taxon>
        <taxon>Arthropoda</taxon>
        <taxon>Chelicerata</taxon>
        <taxon>Merostomata</taxon>
        <taxon>Xiphosura</taxon>
        <taxon>Limulidae</taxon>
        <taxon>Limulus</taxon>
    </lineage>
</organism>
<evidence type="ECO:0000256" key="3">
    <source>
        <dbReference type="ARBA" id="ARBA00023163"/>
    </source>
</evidence>
<reference evidence="9" key="1">
    <citation type="submission" date="2025-08" db="UniProtKB">
        <authorList>
            <consortium name="RefSeq"/>
        </authorList>
    </citation>
    <scope>IDENTIFICATION</scope>
    <source>
        <tissue evidence="9">Muscle</tissue>
    </source>
</reference>
<evidence type="ECO:0000256" key="6">
    <source>
        <dbReference type="SAM" id="SignalP"/>
    </source>
</evidence>